<dbReference type="PANTHER" id="PTHR33055:SF3">
    <property type="entry name" value="PUTATIVE TRANSPOSASE FOR IS117-RELATED"/>
    <property type="match status" value="1"/>
</dbReference>
<dbReference type="Proteomes" id="UP000557717">
    <property type="component" value="Unassembled WGS sequence"/>
</dbReference>
<dbReference type="InterPro" id="IPR047650">
    <property type="entry name" value="Transpos_IS110"/>
</dbReference>
<dbReference type="NCBIfam" id="NF033542">
    <property type="entry name" value="transpos_IS110"/>
    <property type="match status" value="1"/>
</dbReference>
<organism evidence="3 4">
    <name type="scientific">Haloferula luteola</name>
    <dbReference type="NCBI Taxonomy" id="595692"/>
    <lineage>
        <taxon>Bacteria</taxon>
        <taxon>Pseudomonadati</taxon>
        <taxon>Verrucomicrobiota</taxon>
        <taxon>Verrucomicrobiia</taxon>
        <taxon>Verrucomicrobiales</taxon>
        <taxon>Verrucomicrobiaceae</taxon>
        <taxon>Haloferula</taxon>
    </lineage>
</organism>
<name>A0A840V061_9BACT</name>
<evidence type="ECO:0000313" key="3">
    <source>
        <dbReference type="EMBL" id="MBB5350663.1"/>
    </source>
</evidence>
<proteinExistence type="predicted"/>
<dbReference type="Pfam" id="PF01548">
    <property type="entry name" value="DEDD_Tnp_IS110"/>
    <property type="match status" value="1"/>
</dbReference>
<gene>
    <name evidence="3" type="ORF">HNR46_000891</name>
</gene>
<sequence>MSNNDRNEAYAAIVGIDWADEVHAVCLWDATTESITHSDLSSKPEAVDAWLDELAKKYPLKSVAIAMEQSKGALINQMADRADLVIFALNPATVARFRQAFSPSMRKDDPSDALILMELVRTHGQKLRRRKALDPASRRLNILVENRRGMVDLRVSLSNRLRQALKDTFPQALELIGQEIYTPLATDFLKRWSSLADLQRARLATVRKFYYAHQVRRKDVVERRIRKIGEMVPPTTDDAVLDPARLLIVALCRQLAAVQDSIKSFDKEIVEAFAKHPDAPIFRSLPGAGEGLAPRLAAAFGSDRSRFESASAIQRASGIAPVKITSGKMSRTCRRISRSLFLHQTFFEFASKSIQFCGWARSYYDAHRSAGKCYGSAIRALAFKWLRIIFACWKNHEVYDEAKYVAQLVKRGSPLVA</sequence>
<dbReference type="GO" id="GO:0006313">
    <property type="term" value="P:DNA transposition"/>
    <property type="evidence" value="ECO:0007669"/>
    <property type="project" value="InterPro"/>
</dbReference>
<dbReference type="InterPro" id="IPR003346">
    <property type="entry name" value="Transposase_20"/>
</dbReference>
<dbReference type="RefSeq" id="WP_184016153.1">
    <property type="nucleotide sequence ID" value="NZ_JACHFD010000003.1"/>
</dbReference>
<dbReference type="GO" id="GO:0003677">
    <property type="term" value="F:DNA binding"/>
    <property type="evidence" value="ECO:0007669"/>
    <property type="project" value="InterPro"/>
</dbReference>
<evidence type="ECO:0000259" key="2">
    <source>
        <dbReference type="Pfam" id="PF02371"/>
    </source>
</evidence>
<keyword evidence="4" id="KW-1185">Reference proteome</keyword>
<protein>
    <submittedName>
        <fullName evidence="3">Transposase</fullName>
    </submittedName>
</protein>
<feature type="domain" description="Transposase IS116/IS110/IS902 C-terminal" evidence="2">
    <location>
        <begin position="281"/>
        <end position="364"/>
    </location>
</feature>
<dbReference type="AlphaFoldDB" id="A0A840V061"/>
<evidence type="ECO:0000259" key="1">
    <source>
        <dbReference type="Pfam" id="PF01548"/>
    </source>
</evidence>
<feature type="domain" description="Transposase IS110-like N-terminal" evidence="1">
    <location>
        <begin position="14"/>
        <end position="170"/>
    </location>
</feature>
<dbReference type="GO" id="GO:0004803">
    <property type="term" value="F:transposase activity"/>
    <property type="evidence" value="ECO:0007669"/>
    <property type="project" value="InterPro"/>
</dbReference>
<accession>A0A840V061</accession>
<evidence type="ECO:0000313" key="4">
    <source>
        <dbReference type="Proteomes" id="UP000557717"/>
    </source>
</evidence>
<dbReference type="PANTHER" id="PTHR33055">
    <property type="entry name" value="TRANSPOSASE FOR INSERTION SEQUENCE ELEMENT IS1111A"/>
    <property type="match status" value="1"/>
</dbReference>
<dbReference type="InterPro" id="IPR002525">
    <property type="entry name" value="Transp_IS110-like_N"/>
</dbReference>
<dbReference type="Pfam" id="PF02371">
    <property type="entry name" value="Transposase_20"/>
    <property type="match status" value="1"/>
</dbReference>
<reference evidence="3 4" key="1">
    <citation type="submission" date="2020-08" db="EMBL/GenBank/DDBJ databases">
        <title>Genomic Encyclopedia of Type Strains, Phase IV (KMG-IV): sequencing the most valuable type-strain genomes for metagenomic binning, comparative biology and taxonomic classification.</title>
        <authorList>
            <person name="Goeker M."/>
        </authorList>
    </citation>
    <scope>NUCLEOTIDE SEQUENCE [LARGE SCALE GENOMIC DNA]</scope>
    <source>
        <strain evidence="3 4">YC6886</strain>
    </source>
</reference>
<dbReference type="EMBL" id="JACHFD010000003">
    <property type="protein sequence ID" value="MBB5350663.1"/>
    <property type="molecule type" value="Genomic_DNA"/>
</dbReference>
<comment type="caution">
    <text evidence="3">The sequence shown here is derived from an EMBL/GenBank/DDBJ whole genome shotgun (WGS) entry which is preliminary data.</text>
</comment>